<evidence type="ECO:0000313" key="3">
    <source>
        <dbReference type="Proteomes" id="UP000234789"/>
    </source>
</evidence>
<name>A0A2N5N1Q2_9BACL</name>
<organism evidence="2 3">
    <name type="scientific">Paenibacillus pasadenensis</name>
    <dbReference type="NCBI Taxonomy" id="217090"/>
    <lineage>
        <taxon>Bacteria</taxon>
        <taxon>Bacillati</taxon>
        <taxon>Bacillota</taxon>
        <taxon>Bacilli</taxon>
        <taxon>Bacillales</taxon>
        <taxon>Paenibacillaceae</taxon>
        <taxon>Paenibacillus</taxon>
    </lineage>
</organism>
<dbReference type="EMBL" id="NFEZ01000004">
    <property type="protein sequence ID" value="PLT44268.1"/>
    <property type="molecule type" value="Genomic_DNA"/>
</dbReference>
<evidence type="ECO:0000256" key="1">
    <source>
        <dbReference type="SAM" id="MobiDB-lite"/>
    </source>
</evidence>
<sequence>MKSRAKNRDAFGHSGFLSLPFPKEIRSDRLLMTLPTALSRWPELPFGRSLPPLGLRANDTDKPYSVKYSPR</sequence>
<reference evidence="2 3" key="1">
    <citation type="submission" date="2017-05" db="EMBL/GenBank/DDBJ databases">
        <title>Functional genome analysis of Paenibacillus pasadenensis strain R16: insights on endophytic life style and antifungal activity.</title>
        <authorList>
            <person name="Passera A."/>
            <person name="Marcolungo L."/>
            <person name="Casati P."/>
            <person name="Brasca M."/>
            <person name="Quaglino F."/>
            <person name="Delledonne M."/>
        </authorList>
    </citation>
    <scope>NUCLEOTIDE SEQUENCE [LARGE SCALE GENOMIC DNA]</scope>
    <source>
        <strain evidence="2 3">R16</strain>
    </source>
</reference>
<evidence type="ECO:0000313" key="2">
    <source>
        <dbReference type="EMBL" id="PLT44268.1"/>
    </source>
</evidence>
<feature type="region of interest" description="Disordered" evidence="1">
    <location>
        <begin position="45"/>
        <end position="71"/>
    </location>
</feature>
<protein>
    <submittedName>
        <fullName evidence="2">Uncharacterized protein</fullName>
    </submittedName>
</protein>
<gene>
    <name evidence="2" type="ORF">B8V81_2699</name>
</gene>
<dbReference type="Proteomes" id="UP000234789">
    <property type="component" value="Unassembled WGS sequence"/>
</dbReference>
<keyword evidence="3" id="KW-1185">Reference proteome</keyword>
<dbReference type="AlphaFoldDB" id="A0A2N5N1Q2"/>
<comment type="caution">
    <text evidence="2">The sequence shown here is derived from an EMBL/GenBank/DDBJ whole genome shotgun (WGS) entry which is preliminary data.</text>
</comment>
<accession>A0A2N5N1Q2</accession>
<proteinExistence type="predicted"/>